<proteinExistence type="predicted"/>
<reference evidence="1 2" key="1">
    <citation type="journal article" date="2016" name="Front. Microbiol.">
        <title>Genomic Resource of Rice Seed Associated Bacteria.</title>
        <authorList>
            <person name="Midha S."/>
            <person name="Bansal K."/>
            <person name="Sharma S."/>
            <person name="Kumar N."/>
            <person name="Patil P.P."/>
            <person name="Chaudhry V."/>
            <person name="Patil P.B."/>
        </authorList>
    </citation>
    <scope>NUCLEOTIDE SEQUENCE [LARGE SCALE GENOMIC DNA]</scope>
    <source>
        <strain evidence="1 2">NS331</strain>
    </source>
</reference>
<keyword evidence="2" id="KW-1185">Reference proteome</keyword>
<dbReference type="AlphaFoldDB" id="A0A147GUX6"/>
<dbReference type="EMBL" id="LDSL01000070">
    <property type="protein sequence ID" value="KTT21439.1"/>
    <property type="molecule type" value="Genomic_DNA"/>
</dbReference>
<dbReference type="Proteomes" id="UP000072741">
    <property type="component" value="Unassembled WGS sequence"/>
</dbReference>
<comment type="caution">
    <text evidence="1">The sequence shown here is derived from an EMBL/GenBank/DDBJ whole genome shotgun (WGS) entry which is preliminary data.</text>
</comment>
<sequence length="66" mass="6791">MRMKASERFNMKGIVGFILAGGLAVLAALVVVWGEPGSAELHLVNAVTADTGSAKGGSWLSFFVGP</sequence>
<protein>
    <submittedName>
        <fullName evidence="1">Uncharacterized protein</fullName>
    </submittedName>
</protein>
<evidence type="ECO:0000313" key="1">
    <source>
        <dbReference type="EMBL" id="KTT21439.1"/>
    </source>
</evidence>
<evidence type="ECO:0000313" key="2">
    <source>
        <dbReference type="Proteomes" id="UP000072741"/>
    </source>
</evidence>
<gene>
    <name evidence="1" type="ORF">NS331_12275</name>
</gene>
<organism evidence="1 2">
    <name type="scientific">Pseudacidovorax intermedius</name>
    <dbReference type="NCBI Taxonomy" id="433924"/>
    <lineage>
        <taxon>Bacteria</taxon>
        <taxon>Pseudomonadati</taxon>
        <taxon>Pseudomonadota</taxon>
        <taxon>Betaproteobacteria</taxon>
        <taxon>Burkholderiales</taxon>
        <taxon>Comamonadaceae</taxon>
        <taxon>Pseudacidovorax</taxon>
    </lineage>
</organism>
<accession>A0A147GUX6</accession>
<name>A0A147GUX6_9BURK</name>